<gene>
    <name evidence="1" type="ORF">HNQ41_000049</name>
</gene>
<evidence type="ECO:0000313" key="1">
    <source>
        <dbReference type="EMBL" id="MBB5171909.1"/>
    </source>
</evidence>
<sequence length="29" mass="3374">MIFRQFLHTNPVVAVLLQIEQEEMTLGLC</sequence>
<evidence type="ECO:0000313" key="2">
    <source>
        <dbReference type="Proteomes" id="UP000551878"/>
    </source>
</evidence>
<comment type="caution">
    <text evidence="1">The sequence shown here is derived from an EMBL/GenBank/DDBJ whole genome shotgun (WGS) entry which is preliminary data.</text>
</comment>
<dbReference type="AlphaFoldDB" id="A0A840QIH9"/>
<protein>
    <submittedName>
        <fullName evidence="1">Uncharacterized protein</fullName>
    </submittedName>
</protein>
<dbReference type="EMBL" id="JACHHB010000001">
    <property type="protein sequence ID" value="MBB5171909.1"/>
    <property type="molecule type" value="Genomic_DNA"/>
</dbReference>
<accession>A0A840QIH9</accession>
<proteinExistence type="predicted"/>
<reference evidence="1 2" key="1">
    <citation type="submission" date="2020-08" db="EMBL/GenBank/DDBJ databases">
        <title>Genomic Encyclopedia of Type Strains, Phase IV (KMG-IV): sequencing the most valuable type-strain genomes for metagenomic binning, comparative biology and taxonomic classification.</title>
        <authorList>
            <person name="Goeker M."/>
        </authorList>
    </citation>
    <scope>NUCLEOTIDE SEQUENCE [LARGE SCALE GENOMIC DNA]</scope>
    <source>
        <strain evidence="1 2">DSM 24696</strain>
    </source>
</reference>
<keyword evidence="2" id="KW-1185">Reference proteome</keyword>
<name>A0A840QIH9_9BACI</name>
<organism evidence="1 2">
    <name type="scientific">Texcoconibacillus texcoconensis</name>
    <dbReference type="NCBI Taxonomy" id="1095777"/>
    <lineage>
        <taxon>Bacteria</taxon>
        <taxon>Bacillati</taxon>
        <taxon>Bacillota</taxon>
        <taxon>Bacilli</taxon>
        <taxon>Bacillales</taxon>
        <taxon>Bacillaceae</taxon>
        <taxon>Texcoconibacillus</taxon>
    </lineage>
</organism>
<dbReference type="Proteomes" id="UP000551878">
    <property type="component" value="Unassembled WGS sequence"/>
</dbReference>